<comment type="caution">
    <text evidence="3">The sequence shown here is derived from an EMBL/GenBank/DDBJ whole genome shotgun (WGS) entry which is preliminary data.</text>
</comment>
<protein>
    <submittedName>
        <fullName evidence="3">Enhanced serine sensitivity protein SseB C-terminal domain-containing protein</fullName>
    </submittedName>
</protein>
<organism evidence="3 4">
    <name type="scientific">Thorsellia kenyensis</name>
    <dbReference type="NCBI Taxonomy" id="1549888"/>
    <lineage>
        <taxon>Bacteria</taxon>
        <taxon>Pseudomonadati</taxon>
        <taxon>Pseudomonadota</taxon>
        <taxon>Gammaproteobacteria</taxon>
        <taxon>Enterobacterales</taxon>
        <taxon>Thorselliaceae</taxon>
        <taxon>Thorsellia</taxon>
    </lineage>
</organism>
<accession>A0ABV6C6P1</accession>
<evidence type="ECO:0000313" key="4">
    <source>
        <dbReference type="Proteomes" id="UP001589758"/>
    </source>
</evidence>
<dbReference type="Proteomes" id="UP001589758">
    <property type="component" value="Unassembled WGS sequence"/>
</dbReference>
<dbReference type="InterPro" id="IPR027945">
    <property type="entry name" value="SseB_C"/>
</dbReference>
<feature type="domain" description="SseB protein N-terminal" evidence="1">
    <location>
        <begin position="10"/>
        <end position="127"/>
    </location>
</feature>
<evidence type="ECO:0000259" key="2">
    <source>
        <dbReference type="Pfam" id="PF14581"/>
    </source>
</evidence>
<sequence>MLNSKDALHELMMKVHEDNSLMNVFHQEVLNSVIYTLVLATDSESDENDYLSLYHWQLEHQIDAIAFFSSEEKALSALSGIDNAANNSLKVKVIKIPAKKLFLLTLEQTLVLNPTSQVSKLFYKEEILNLLQGTNTAIIKNTMIGPTRFFVLDEKPEALLSHAMTKLKNMRNIKKAYLIGFESKLTSEAIEEEKGFLLGIELIVKNKGNTIDTIAQEIGEDLIEYIKIEDILDIAEILPNCAISQFMIQNVEPFYEFRAGSFLRDISLHKKS</sequence>
<dbReference type="InterPro" id="IPR009839">
    <property type="entry name" value="SseB_N"/>
</dbReference>
<dbReference type="Pfam" id="PF14581">
    <property type="entry name" value="SseB_C"/>
    <property type="match status" value="1"/>
</dbReference>
<dbReference type="Pfam" id="PF07179">
    <property type="entry name" value="SseB"/>
    <property type="match status" value="1"/>
</dbReference>
<name>A0ABV6C6P1_9GAMM</name>
<gene>
    <name evidence="3" type="ORF">ACFFIT_00675</name>
</gene>
<dbReference type="RefSeq" id="WP_385875449.1">
    <property type="nucleotide sequence ID" value="NZ_JBHLXE010000013.1"/>
</dbReference>
<keyword evidence="4" id="KW-1185">Reference proteome</keyword>
<evidence type="ECO:0000259" key="1">
    <source>
        <dbReference type="Pfam" id="PF07179"/>
    </source>
</evidence>
<evidence type="ECO:0000313" key="3">
    <source>
        <dbReference type="EMBL" id="MFC0178627.1"/>
    </source>
</evidence>
<feature type="domain" description="SseB protein C-terminal" evidence="2">
    <location>
        <begin position="153"/>
        <end position="256"/>
    </location>
</feature>
<dbReference type="EMBL" id="JBHLXE010000013">
    <property type="protein sequence ID" value="MFC0178627.1"/>
    <property type="molecule type" value="Genomic_DNA"/>
</dbReference>
<reference evidence="3 4" key="1">
    <citation type="submission" date="2024-09" db="EMBL/GenBank/DDBJ databases">
        <authorList>
            <person name="Sun Q."/>
            <person name="Mori K."/>
        </authorList>
    </citation>
    <scope>NUCLEOTIDE SEQUENCE [LARGE SCALE GENOMIC DNA]</scope>
    <source>
        <strain evidence="3 4">CCM 8545</strain>
    </source>
</reference>
<proteinExistence type="predicted"/>